<dbReference type="EMBL" id="GBRH01203458">
    <property type="protein sequence ID" value="JAD94437.1"/>
    <property type="molecule type" value="Transcribed_RNA"/>
</dbReference>
<reference evidence="1" key="1">
    <citation type="submission" date="2014-09" db="EMBL/GenBank/DDBJ databases">
        <authorList>
            <person name="Magalhaes I.L.F."/>
            <person name="Oliveira U."/>
            <person name="Santos F.R."/>
            <person name="Vidigal T.H.D.A."/>
            <person name="Brescovit A.D."/>
            <person name="Santos A.J."/>
        </authorList>
    </citation>
    <scope>NUCLEOTIDE SEQUENCE</scope>
    <source>
        <tissue evidence="1">Shoot tissue taken approximately 20 cm above the soil surface</tissue>
    </source>
</reference>
<protein>
    <submittedName>
        <fullName evidence="1">Uncharacterized protein</fullName>
    </submittedName>
</protein>
<accession>A0A0A9EEI0</accession>
<organism evidence="1">
    <name type="scientific">Arundo donax</name>
    <name type="common">Giant reed</name>
    <name type="synonym">Donax arundinaceus</name>
    <dbReference type="NCBI Taxonomy" id="35708"/>
    <lineage>
        <taxon>Eukaryota</taxon>
        <taxon>Viridiplantae</taxon>
        <taxon>Streptophyta</taxon>
        <taxon>Embryophyta</taxon>
        <taxon>Tracheophyta</taxon>
        <taxon>Spermatophyta</taxon>
        <taxon>Magnoliopsida</taxon>
        <taxon>Liliopsida</taxon>
        <taxon>Poales</taxon>
        <taxon>Poaceae</taxon>
        <taxon>PACMAD clade</taxon>
        <taxon>Arundinoideae</taxon>
        <taxon>Arundineae</taxon>
        <taxon>Arundo</taxon>
    </lineage>
</organism>
<dbReference type="AlphaFoldDB" id="A0A0A9EEI0"/>
<name>A0A0A9EEI0_ARUDO</name>
<proteinExistence type="predicted"/>
<sequence length="62" mass="7225">MTTSHYFCCKLHVQLLTPLMKLNHILAKKIHPDENHLAHFDGCKALKISRIVLVEKPIKFPY</sequence>
<evidence type="ECO:0000313" key="1">
    <source>
        <dbReference type="EMBL" id="JAD94437.1"/>
    </source>
</evidence>
<reference evidence="1" key="2">
    <citation type="journal article" date="2015" name="Data Brief">
        <title>Shoot transcriptome of the giant reed, Arundo donax.</title>
        <authorList>
            <person name="Barrero R.A."/>
            <person name="Guerrero F.D."/>
            <person name="Moolhuijzen P."/>
            <person name="Goolsby J.A."/>
            <person name="Tidwell J."/>
            <person name="Bellgard S.E."/>
            <person name="Bellgard M.I."/>
        </authorList>
    </citation>
    <scope>NUCLEOTIDE SEQUENCE</scope>
    <source>
        <tissue evidence="1">Shoot tissue taken approximately 20 cm above the soil surface</tissue>
    </source>
</reference>